<evidence type="ECO:0000313" key="1">
    <source>
        <dbReference type="EMBL" id="ARJ57046.1"/>
    </source>
</evidence>
<dbReference type="OrthoDB" id="5363613at2"/>
<dbReference type="eggNOG" id="ENOG50319G1">
    <property type="taxonomic scope" value="Bacteria"/>
</dbReference>
<dbReference type="EMBL" id="CP020867">
    <property type="protein sequence ID" value="ARJ57046.1"/>
    <property type="molecule type" value="Genomic_DNA"/>
</dbReference>
<proteinExistence type="predicted"/>
<name>A0A1W6BY64_9BACT</name>
<dbReference type="RefSeq" id="WP_035175626.1">
    <property type="nucleotide sequence ID" value="NZ_CP020867.1"/>
</dbReference>
<accession>A0A1W6BY64</accession>
<dbReference type="Proteomes" id="UP000192902">
    <property type="component" value="Chromosome"/>
</dbReference>
<dbReference type="STRING" id="1121267.CCUN_1460"/>
<reference evidence="1 2" key="1">
    <citation type="submission" date="2017-04" db="EMBL/GenBank/DDBJ databases">
        <title>Complete genome sequence of the Campylobacter cuniculorum type strain LMG24588.</title>
        <authorList>
            <person name="Miller W.G."/>
            <person name="Yee E."/>
            <person name="Revez J."/>
            <person name="Bono J.L."/>
            <person name="Rossi M."/>
        </authorList>
    </citation>
    <scope>NUCLEOTIDE SEQUENCE [LARGE SCALE GENOMIC DNA]</scope>
    <source>
        <strain evidence="1 2">LMG 24588</strain>
    </source>
</reference>
<evidence type="ECO:0000313" key="2">
    <source>
        <dbReference type="Proteomes" id="UP000192902"/>
    </source>
</evidence>
<dbReference type="KEGG" id="ccun:CCUN_1460"/>
<dbReference type="AlphaFoldDB" id="A0A1W6BY64"/>
<organism evidence="1 2">
    <name type="scientific">Campylobacter cuniculorum DSM 23162 = LMG 24588</name>
    <dbReference type="NCBI Taxonomy" id="1121267"/>
    <lineage>
        <taxon>Bacteria</taxon>
        <taxon>Pseudomonadati</taxon>
        <taxon>Campylobacterota</taxon>
        <taxon>Epsilonproteobacteria</taxon>
        <taxon>Campylobacterales</taxon>
        <taxon>Campylobacteraceae</taxon>
        <taxon>Campylobacter</taxon>
    </lineage>
</organism>
<protein>
    <submittedName>
        <fullName evidence="1">Uncharacterized protein</fullName>
    </submittedName>
</protein>
<gene>
    <name evidence="1" type="ORF">CCUN_1460</name>
</gene>
<sequence>MINSYSNYINNTDNLNSNKNTQINNNISSKQHFKQNKEINSNLVNDKSQAVDKVLGYGVDKDGFFTSDFNEAAGLPKDYKIYVNWIKDLDQTLTTIKLGSQALYDYVDWAKELGHFYKENLQNFDKFGANFNKEQIERELNITLRDNFTKNDVLQELFMSKGLKMKEAKSTLYGKINGFDNNIKQKDMSEFYAFMQKNQLKDANKIEKSSFKNIVSDTWMGIDREKSKLQTYVSYAVSFHLDSSLVQKAKDFESEFDNLMQEDLTLDEFKTKYLDFKQRHDEFVKEFETAMGDNLLVKPIDESFKPIQGESKNKETYKDDNTRNELVKKLLQTKFSTSEELELLFGMKFSNDDDTGEFVKFLSQNTRPKIIDIKA</sequence>